<protein>
    <submittedName>
        <fullName evidence="2">Major Facilitator Superfamily protein</fullName>
    </submittedName>
</protein>
<keyword evidence="1" id="KW-0812">Transmembrane</keyword>
<evidence type="ECO:0000313" key="3">
    <source>
        <dbReference type="Proteomes" id="UP000019812"/>
    </source>
</evidence>
<reference evidence="2 3" key="1">
    <citation type="submission" date="2014-07" db="EMBL/GenBank/DDBJ databases">
        <title>Expanding our view of genomic diversity in Candidatus Accumulibacter clades.</title>
        <authorList>
            <person name="Skennerton C.T."/>
            <person name="Barr J.J."/>
            <person name="Slater F.R."/>
            <person name="Bond P.L."/>
            <person name="Tyson G.W."/>
        </authorList>
    </citation>
    <scope>NUCLEOTIDE SEQUENCE [LARGE SCALE GENOMIC DNA]</scope>
    <source>
        <strain evidence="3">SK-01</strain>
    </source>
</reference>
<dbReference type="Pfam" id="PF06779">
    <property type="entry name" value="MFS_4"/>
    <property type="match status" value="1"/>
</dbReference>
<dbReference type="InterPro" id="IPR036259">
    <property type="entry name" value="MFS_trans_sf"/>
</dbReference>
<feature type="transmembrane region" description="Helical" evidence="1">
    <location>
        <begin position="71"/>
        <end position="94"/>
    </location>
</feature>
<keyword evidence="1" id="KW-1133">Transmembrane helix</keyword>
<accession>A0A084Y5M9</accession>
<dbReference type="STRING" id="1457154.CAPSK01_000422"/>
<sequence>MTFVIAWMKGRQFTPPEIGLFWGSLGLAVMASPYLWRASLASSLGGRTLGASCVVLTGATALLSVDASLPMMLLSACLFGSSMFTGPAAITVMVRNGSPRETWGAGIAGFTIAFGLGQAVGPVVSGWIGDLTGSLTLALLVSSAILATAAAIAFLQKDVRAPA</sequence>
<dbReference type="SUPFAM" id="SSF103473">
    <property type="entry name" value="MFS general substrate transporter"/>
    <property type="match status" value="1"/>
</dbReference>
<evidence type="ECO:0000256" key="1">
    <source>
        <dbReference type="SAM" id="Phobius"/>
    </source>
</evidence>
<name>A0A084Y5M9_9PROT</name>
<feature type="transmembrane region" description="Helical" evidence="1">
    <location>
        <begin position="106"/>
        <end position="128"/>
    </location>
</feature>
<keyword evidence="1" id="KW-0472">Membrane</keyword>
<dbReference type="PANTHER" id="PTHR23537">
    <property type="match status" value="1"/>
</dbReference>
<dbReference type="InterPro" id="IPR010645">
    <property type="entry name" value="MFS_4"/>
</dbReference>
<dbReference type="Proteomes" id="UP000019812">
    <property type="component" value="Unassembled WGS sequence"/>
</dbReference>
<feature type="transmembrane region" description="Helical" evidence="1">
    <location>
        <begin position="134"/>
        <end position="155"/>
    </location>
</feature>
<evidence type="ECO:0000313" key="2">
    <source>
        <dbReference type="EMBL" id="KFB70023.1"/>
    </source>
</evidence>
<dbReference type="AlphaFoldDB" id="A0A084Y5M9"/>
<dbReference type="EMBL" id="JDSS02000006">
    <property type="protein sequence ID" value="KFB70023.1"/>
    <property type="molecule type" value="Genomic_DNA"/>
</dbReference>
<feature type="transmembrane region" description="Helical" evidence="1">
    <location>
        <begin position="20"/>
        <end position="36"/>
    </location>
</feature>
<dbReference type="PANTHER" id="PTHR23537:SF1">
    <property type="entry name" value="SUGAR TRANSPORTER"/>
    <property type="match status" value="1"/>
</dbReference>
<proteinExistence type="predicted"/>
<dbReference type="Gene3D" id="1.20.1250.20">
    <property type="entry name" value="MFS general substrate transporter like domains"/>
    <property type="match status" value="1"/>
</dbReference>
<organism evidence="2 3">
    <name type="scientific">Candidatus Accumulibacter vicinus</name>
    <dbReference type="NCBI Taxonomy" id="2954382"/>
    <lineage>
        <taxon>Bacteria</taxon>
        <taxon>Pseudomonadati</taxon>
        <taxon>Pseudomonadota</taxon>
        <taxon>Betaproteobacteria</taxon>
        <taxon>Candidatus Accumulibacter</taxon>
    </lineage>
</organism>
<comment type="caution">
    <text evidence="2">The sequence shown here is derived from an EMBL/GenBank/DDBJ whole genome shotgun (WGS) entry which is preliminary data.</text>
</comment>
<dbReference type="GO" id="GO:0005886">
    <property type="term" value="C:plasma membrane"/>
    <property type="evidence" value="ECO:0007669"/>
    <property type="project" value="TreeGrafter"/>
</dbReference>
<gene>
    <name evidence="2" type="ORF">CAPSK01_000422</name>
</gene>